<dbReference type="AlphaFoldDB" id="A0A0C1Z3T9"/>
<feature type="compositionally biased region" description="Basic and acidic residues" evidence="2">
    <location>
        <begin position="135"/>
        <end position="179"/>
    </location>
</feature>
<dbReference type="EMBL" id="JMCC02000137">
    <property type="protein sequence ID" value="KIG12319.1"/>
    <property type="molecule type" value="Genomic_DNA"/>
</dbReference>
<evidence type="ECO:0000313" key="4">
    <source>
        <dbReference type="Proteomes" id="UP000031599"/>
    </source>
</evidence>
<name>A0A0C1Z3T9_9BACT</name>
<keyword evidence="1" id="KW-0175">Coiled coil</keyword>
<comment type="caution">
    <text evidence="3">The sequence shown here is derived from an EMBL/GenBank/DDBJ whole genome shotgun (WGS) entry which is preliminary data.</text>
</comment>
<reference evidence="3 4" key="1">
    <citation type="submission" date="2014-12" db="EMBL/GenBank/DDBJ databases">
        <title>Genome assembly of Enhygromyxa salina DSM 15201.</title>
        <authorList>
            <person name="Sharma G."/>
            <person name="Subramanian S."/>
        </authorList>
    </citation>
    <scope>NUCLEOTIDE SEQUENCE [LARGE SCALE GENOMIC DNA]</scope>
    <source>
        <strain evidence="3 4">DSM 15201</strain>
    </source>
</reference>
<organism evidence="3 4">
    <name type="scientific">Enhygromyxa salina</name>
    <dbReference type="NCBI Taxonomy" id="215803"/>
    <lineage>
        <taxon>Bacteria</taxon>
        <taxon>Pseudomonadati</taxon>
        <taxon>Myxococcota</taxon>
        <taxon>Polyangia</taxon>
        <taxon>Nannocystales</taxon>
        <taxon>Nannocystaceae</taxon>
        <taxon>Enhygromyxa</taxon>
    </lineage>
</organism>
<accession>A0A0C1Z3T9</accession>
<feature type="region of interest" description="Disordered" evidence="2">
    <location>
        <begin position="117"/>
        <end position="179"/>
    </location>
</feature>
<gene>
    <name evidence="3" type="ORF">DB30_01587</name>
</gene>
<sequence>MSISSLIGTRLLTGIGALALVGGLAGGTAIAAKGDADKPGKALRHELRDQTKAERDAIEDLRKQLAAEYAKARPNVTKMKQLHERIETKRDAIEDQRFAAFLKMHGELDAAERERVAARMAGKGKRGKGKHGKHAAGEGKPGKDKRVAKAGKDKREAKAGKRDHGDKREAKADKRQRNG</sequence>
<proteinExistence type="predicted"/>
<dbReference type="Proteomes" id="UP000031599">
    <property type="component" value="Unassembled WGS sequence"/>
</dbReference>
<protein>
    <recommendedName>
        <fullName evidence="5">Periplasmic heavy metal sensor</fullName>
    </recommendedName>
</protein>
<dbReference type="RefSeq" id="WP_052557948.1">
    <property type="nucleotide sequence ID" value="NZ_JMCC02000137.1"/>
</dbReference>
<evidence type="ECO:0008006" key="5">
    <source>
        <dbReference type="Google" id="ProtNLM"/>
    </source>
</evidence>
<feature type="compositionally biased region" description="Basic residues" evidence="2">
    <location>
        <begin position="122"/>
        <end position="134"/>
    </location>
</feature>
<evidence type="ECO:0000256" key="2">
    <source>
        <dbReference type="SAM" id="MobiDB-lite"/>
    </source>
</evidence>
<evidence type="ECO:0000256" key="1">
    <source>
        <dbReference type="SAM" id="Coils"/>
    </source>
</evidence>
<feature type="coiled-coil region" evidence="1">
    <location>
        <begin position="44"/>
        <end position="96"/>
    </location>
</feature>
<dbReference type="Gene3D" id="1.20.120.1490">
    <property type="match status" value="1"/>
</dbReference>
<evidence type="ECO:0000313" key="3">
    <source>
        <dbReference type="EMBL" id="KIG12319.1"/>
    </source>
</evidence>